<feature type="repeat" description="PPR" evidence="2">
    <location>
        <begin position="17"/>
        <end position="51"/>
    </location>
</feature>
<dbReference type="PANTHER" id="PTHR47926">
    <property type="entry name" value="PENTATRICOPEPTIDE REPEAT-CONTAINING PROTEIN"/>
    <property type="match status" value="1"/>
</dbReference>
<dbReference type="Gene3D" id="1.25.40.10">
    <property type="entry name" value="Tetratricopeptide repeat domain"/>
    <property type="match status" value="1"/>
</dbReference>
<evidence type="ECO:0000313" key="3">
    <source>
        <dbReference type="EMBL" id="EFJ21101.1"/>
    </source>
</evidence>
<dbReference type="GO" id="GO:0003723">
    <property type="term" value="F:RNA binding"/>
    <property type="evidence" value="ECO:0007669"/>
    <property type="project" value="InterPro"/>
</dbReference>
<protein>
    <recommendedName>
        <fullName evidence="5">Pentacotripeptide-repeat region of PRORP domain-containing protein</fullName>
    </recommendedName>
</protein>
<evidence type="ECO:0008006" key="5">
    <source>
        <dbReference type="Google" id="ProtNLM"/>
    </source>
</evidence>
<proteinExistence type="predicted"/>
<dbReference type="Gramene" id="EFJ21101">
    <property type="protein sequence ID" value="EFJ21101"/>
    <property type="gene ID" value="SELMODRAFT_71273"/>
</dbReference>
<feature type="non-terminal residue" evidence="3">
    <location>
        <position position="124"/>
    </location>
</feature>
<reference evidence="3 4" key="1">
    <citation type="journal article" date="2011" name="Science">
        <title>The Selaginella genome identifies genetic changes associated with the evolution of vascular plants.</title>
        <authorList>
            <person name="Banks J.A."/>
            <person name="Nishiyama T."/>
            <person name="Hasebe M."/>
            <person name="Bowman J.L."/>
            <person name="Gribskov M."/>
            <person name="dePamphilis C."/>
            <person name="Albert V.A."/>
            <person name="Aono N."/>
            <person name="Aoyama T."/>
            <person name="Ambrose B.A."/>
            <person name="Ashton N.W."/>
            <person name="Axtell M.J."/>
            <person name="Barker E."/>
            <person name="Barker M.S."/>
            <person name="Bennetzen J.L."/>
            <person name="Bonawitz N.D."/>
            <person name="Chapple C."/>
            <person name="Cheng C."/>
            <person name="Correa L.G."/>
            <person name="Dacre M."/>
            <person name="DeBarry J."/>
            <person name="Dreyer I."/>
            <person name="Elias M."/>
            <person name="Engstrom E.M."/>
            <person name="Estelle M."/>
            <person name="Feng L."/>
            <person name="Finet C."/>
            <person name="Floyd S.K."/>
            <person name="Frommer W.B."/>
            <person name="Fujita T."/>
            <person name="Gramzow L."/>
            <person name="Gutensohn M."/>
            <person name="Harholt J."/>
            <person name="Hattori M."/>
            <person name="Heyl A."/>
            <person name="Hirai T."/>
            <person name="Hiwatashi Y."/>
            <person name="Ishikawa M."/>
            <person name="Iwata M."/>
            <person name="Karol K.G."/>
            <person name="Koehler B."/>
            <person name="Kolukisaoglu U."/>
            <person name="Kubo M."/>
            <person name="Kurata T."/>
            <person name="Lalonde S."/>
            <person name="Li K."/>
            <person name="Li Y."/>
            <person name="Litt A."/>
            <person name="Lyons E."/>
            <person name="Manning G."/>
            <person name="Maruyama T."/>
            <person name="Michael T.P."/>
            <person name="Mikami K."/>
            <person name="Miyazaki S."/>
            <person name="Morinaga S."/>
            <person name="Murata T."/>
            <person name="Mueller-Roeber B."/>
            <person name="Nelson D.R."/>
            <person name="Obara M."/>
            <person name="Oguri Y."/>
            <person name="Olmstead R.G."/>
            <person name="Onodera N."/>
            <person name="Petersen B.L."/>
            <person name="Pils B."/>
            <person name="Prigge M."/>
            <person name="Rensing S.A."/>
            <person name="Riano-Pachon D.M."/>
            <person name="Roberts A.W."/>
            <person name="Sato Y."/>
            <person name="Scheller H.V."/>
            <person name="Schulz B."/>
            <person name="Schulz C."/>
            <person name="Shakirov E.V."/>
            <person name="Shibagaki N."/>
            <person name="Shinohara N."/>
            <person name="Shippen D.E."/>
            <person name="Soerensen I."/>
            <person name="Sotooka R."/>
            <person name="Sugimoto N."/>
            <person name="Sugita M."/>
            <person name="Sumikawa N."/>
            <person name="Tanurdzic M."/>
            <person name="Theissen G."/>
            <person name="Ulvskov P."/>
            <person name="Wakazuki S."/>
            <person name="Weng J.K."/>
            <person name="Willats W.W."/>
            <person name="Wipf D."/>
            <person name="Wolf P.G."/>
            <person name="Yang L."/>
            <person name="Zimmer A.D."/>
            <person name="Zhu Q."/>
            <person name="Mitros T."/>
            <person name="Hellsten U."/>
            <person name="Loque D."/>
            <person name="Otillar R."/>
            <person name="Salamov A."/>
            <person name="Schmutz J."/>
            <person name="Shapiro H."/>
            <person name="Lindquist E."/>
            <person name="Lucas S."/>
            <person name="Rokhsar D."/>
            <person name="Grigoriev I.V."/>
        </authorList>
    </citation>
    <scope>NUCLEOTIDE SEQUENCE [LARGE SCALE GENOMIC DNA]</scope>
</reference>
<dbReference type="Proteomes" id="UP000001514">
    <property type="component" value="Unassembled WGS sequence"/>
</dbReference>
<dbReference type="PROSITE" id="PS51375">
    <property type="entry name" value="PPR"/>
    <property type="match status" value="1"/>
</dbReference>
<dbReference type="PANTHER" id="PTHR47926:SF533">
    <property type="entry name" value="DYW DOMAIN-CONTAINING PROTEIN"/>
    <property type="match status" value="1"/>
</dbReference>
<sequence>GRVETAFKLFDGMFEKNKVIWNTILHGFALNNHRTESLELFVKMVIEGFDPDEISFNSVLSACNHTGNTKLGLDYLISMEVDFGLKVMLEHFHCVMDLLGRVGRLDEIEQLFNCMPSAPNSITW</sequence>
<dbReference type="eggNOG" id="KOG4197">
    <property type="taxonomic scope" value="Eukaryota"/>
</dbReference>
<dbReference type="KEGG" id="smo:SELMODRAFT_71273"/>
<dbReference type="GO" id="GO:0009451">
    <property type="term" value="P:RNA modification"/>
    <property type="evidence" value="ECO:0007669"/>
    <property type="project" value="InterPro"/>
</dbReference>
<dbReference type="AlphaFoldDB" id="D8S3G6"/>
<organism evidence="4">
    <name type="scientific">Selaginella moellendorffii</name>
    <name type="common">Spikemoss</name>
    <dbReference type="NCBI Taxonomy" id="88036"/>
    <lineage>
        <taxon>Eukaryota</taxon>
        <taxon>Viridiplantae</taxon>
        <taxon>Streptophyta</taxon>
        <taxon>Embryophyta</taxon>
        <taxon>Tracheophyta</taxon>
        <taxon>Lycopodiopsida</taxon>
        <taxon>Selaginellales</taxon>
        <taxon>Selaginellaceae</taxon>
        <taxon>Selaginella</taxon>
    </lineage>
</organism>
<dbReference type="Pfam" id="PF13041">
    <property type="entry name" value="PPR_2"/>
    <property type="match status" value="1"/>
</dbReference>
<dbReference type="NCBIfam" id="TIGR00756">
    <property type="entry name" value="PPR"/>
    <property type="match status" value="1"/>
</dbReference>
<dbReference type="InParanoid" id="D8S3G6"/>
<dbReference type="EMBL" id="GL377600">
    <property type="protein sequence ID" value="EFJ21101.1"/>
    <property type="molecule type" value="Genomic_DNA"/>
</dbReference>
<keyword evidence="1" id="KW-0677">Repeat</keyword>
<evidence type="ECO:0000256" key="2">
    <source>
        <dbReference type="PROSITE-ProRule" id="PRU00708"/>
    </source>
</evidence>
<evidence type="ECO:0000313" key="4">
    <source>
        <dbReference type="Proteomes" id="UP000001514"/>
    </source>
</evidence>
<dbReference type="Pfam" id="PF01535">
    <property type="entry name" value="PPR"/>
    <property type="match status" value="1"/>
</dbReference>
<dbReference type="InterPro" id="IPR046960">
    <property type="entry name" value="PPR_At4g14850-like_plant"/>
</dbReference>
<gene>
    <name evidence="3" type="ORF">SELMODRAFT_71273</name>
</gene>
<dbReference type="InterPro" id="IPR002885">
    <property type="entry name" value="PPR_rpt"/>
</dbReference>
<feature type="non-terminal residue" evidence="3">
    <location>
        <position position="1"/>
    </location>
</feature>
<name>D8S3G6_SELML</name>
<keyword evidence="4" id="KW-1185">Reference proteome</keyword>
<dbReference type="HOGENOM" id="CLU_002706_0_0_1"/>
<evidence type="ECO:0000256" key="1">
    <source>
        <dbReference type="ARBA" id="ARBA00022737"/>
    </source>
</evidence>
<dbReference type="InterPro" id="IPR011990">
    <property type="entry name" value="TPR-like_helical_dom_sf"/>
</dbReference>
<accession>D8S3G6</accession>